<feature type="compositionally biased region" description="Basic and acidic residues" evidence="5">
    <location>
        <begin position="1191"/>
        <end position="1202"/>
    </location>
</feature>
<dbReference type="GO" id="GO:0016251">
    <property type="term" value="F:RNA polymerase II general transcription initiation factor activity"/>
    <property type="evidence" value="ECO:0007669"/>
    <property type="project" value="InterPro"/>
</dbReference>
<dbReference type="SUPFAM" id="SSF47370">
    <property type="entry name" value="Bromodomain"/>
    <property type="match status" value="2"/>
</dbReference>
<organism evidence="7 8">
    <name type="scientific">Lepeophtheirus salmonis</name>
    <name type="common">Salmon louse</name>
    <name type="synonym">Caligus salmonis</name>
    <dbReference type="NCBI Taxonomy" id="72036"/>
    <lineage>
        <taxon>Eukaryota</taxon>
        <taxon>Metazoa</taxon>
        <taxon>Ecdysozoa</taxon>
        <taxon>Arthropoda</taxon>
        <taxon>Crustacea</taxon>
        <taxon>Multicrustacea</taxon>
        <taxon>Hexanauplia</taxon>
        <taxon>Copepoda</taxon>
        <taxon>Siphonostomatoida</taxon>
        <taxon>Caligidae</taxon>
        <taxon>Lepeophtheirus</taxon>
    </lineage>
</organism>
<dbReference type="Pfam" id="PF12157">
    <property type="entry name" value="DUF3591"/>
    <property type="match status" value="1"/>
</dbReference>
<protein>
    <submittedName>
        <fullName evidence="7">TAF1</fullName>
        <ecNumber evidence="7">2.3.1.48</ecNumber>
        <ecNumber evidence="7">2.7.11.1</ecNumber>
    </submittedName>
</protein>
<dbReference type="PANTHER" id="PTHR13900:SF0">
    <property type="entry name" value="TRANSCRIPTION INITIATION FACTOR TFIID SUBUNIT 1"/>
    <property type="match status" value="1"/>
</dbReference>
<comment type="subcellular location">
    <subcellularLocation>
        <location evidence="1">Nucleus</location>
    </subcellularLocation>
</comment>
<dbReference type="PANTHER" id="PTHR13900">
    <property type="entry name" value="TRANSCRIPTION INITIATION FACTOR TFIID"/>
    <property type="match status" value="1"/>
</dbReference>
<dbReference type="GO" id="GO:0005669">
    <property type="term" value="C:transcription factor TFIID complex"/>
    <property type="evidence" value="ECO:0007669"/>
    <property type="project" value="InterPro"/>
</dbReference>
<keyword evidence="7" id="KW-0012">Acyltransferase</keyword>
<dbReference type="GO" id="GO:0017025">
    <property type="term" value="F:TBP-class protein binding"/>
    <property type="evidence" value="ECO:0007669"/>
    <property type="project" value="InterPro"/>
</dbReference>
<feature type="coiled-coil region" evidence="4">
    <location>
        <begin position="674"/>
        <end position="701"/>
    </location>
</feature>
<dbReference type="GO" id="GO:0051123">
    <property type="term" value="P:RNA polymerase II preinitiation complex assembly"/>
    <property type="evidence" value="ECO:0007669"/>
    <property type="project" value="TreeGrafter"/>
</dbReference>
<evidence type="ECO:0000256" key="2">
    <source>
        <dbReference type="ARBA" id="ARBA00023117"/>
    </source>
</evidence>
<evidence type="ECO:0000313" key="8">
    <source>
        <dbReference type="Proteomes" id="UP000675881"/>
    </source>
</evidence>
<dbReference type="OrthoDB" id="5752at2759"/>
<proteinExistence type="predicted"/>
<evidence type="ECO:0000256" key="4">
    <source>
        <dbReference type="SAM" id="Coils"/>
    </source>
</evidence>
<dbReference type="GO" id="GO:0004402">
    <property type="term" value="F:histone acetyltransferase activity"/>
    <property type="evidence" value="ECO:0007669"/>
    <property type="project" value="InterPro"/>
</dbReference>
<accession>A0A7R8D2T5</accession>
<dbReference type="GO" id="GO:0004674">
    <property type="term" value="F:protein serine/threonine kinase activity"/>
    <property type="evidence" value="ECO:0007669"/>
    <property type="project" value="UniProtKB-EC"/>
</dbReference>
<feature type="compositionally biased region" description="Acidic residues" evidence="5">
    <location>
        <begin position="1077"/>
        <end position="1097"/>
    </location>
</feature>
<reference evidence="7" key="1">
    <citation type="submission" date="2021-02" db="EMBL/GenBank/DDBJ databases">
        <authorList>
            <person name="Bekaert M."/>
        </authorList>
    </citation>
    <scope>NUCLEOTIDE SEQUENCE</scope>
    <source>
        <strain evidence="7">IoA-00</strain>
    </source>
</reference>
<dbReference type="Gene3D" id="1.20.920.10">
    <property type="entry name" value="Bromodomain-like"/>
    <property type="match status" value="2"/>
</dbReference>
<dbReference type="InterPro" id="IPR036427">
    <property type="entry name" value="Bromodomain-like_sf"/>
</dbReference>
<dbReference type="EC" id="2.7.11.1" evidence="7"/>
<dbReference type="InterPro" id="IPR022591">
    <property type="entry name" value="TAF1_HAT_dom"/>
</dbReference>
<dbReference type="Pfam" id="PF00439">
    <property type="entry name" value="Bromodomain"/>
    <property type="match status" value="2"/>
</dbReference>
<dbReference type="PRINTS" id="PR00503">
    <property type="entry name" value="BROMODOMAIN"/>
</dbReference>
<feature type="domain" description="Bromo" evidence="6">
    <location>
        <begin position="948"/>
        <end position="1021"/>
    </location>
</feature>
<gene>
    <name evidence="7" type="ORF">LSAA_13265</name>
</gene>
<keyword evidence="2" id="KW-0103">Bromodomain</keyword>
<dbReference type="PROSITE" id="PS50014">
    <property type="entry name" value="BROMODOMAIN_2"/>
    <property type="match status" value="2"/>
</dbReference>
<feature type="compositionally biased region" description="Acidic residues" evidence="5">
    <location>
        <begin position="579"/>
        <end position="598"/>
    </location>
</feature>
<keyword evidence="3" id="KW-0539">Nucleus</keyword>
<keyword evidence="4" id="KW-0175">Coiled coil</keyword>
<feature type="region of interest" description="Disordered" evidence="5">
    <location>
        <begin position="1174"/>
        <end position="1245"/>
    </location>
</feature>
<dbReference type="EMBL" id="HG994586">
    <property type="protein sequence ID" value="CAF3004906.1"/>
    <property type="molecule type" value="Genomic_DNA"/>
</dbReference>
<dbReference type="Proteomes" id="UP000675881">
    <property type="component" value="Chromosome 7"/>
</dbReference>
<sequence length="1351" mass="155954">MLLDGFRQHLIEPLDPLAKLVKQPSLELNYKHMQQKRPINGDDTWYSIFPVENEELVYGRWEDEVIWDDGRMPRLHPKIVSLDPNDDNIILGIPEDIDPSTLPSDEPIRKVKNNPEAQEESPPPPPKIDDMDPFNISNDVYYQPKTQESLKVSTGRTLLQHATPVVELQAPFVPTHIGPIKLRLFHRPPLFLFKKTYKKKKAKARESERELAGGGEIFFMRTPEDISGKDGGTCFLFEFIEEHSPLLDLVGMCSKIKNYYKRKPENDKGPGKFKYGESTIAHTSPFLGTMSPGQSVQALENNMFRSPVFEHTPPFSDFVIIRTRTEFSIREVDGLFVVGQECPLYEVFIYRLFWKSRDNPKRIKMDEIKKAFPAHSESSIRKRLKPCAEFHRTGHDSNWWVIKNNFRLPTEEEIRFYGMQVTVRKFLFAQQDEDDEDTALKMDDELKVAPWNTTRAYILAMKEYQIKPVNKEEQEQQPKRTVTGTDADLRKLPLKDARAILRNNGVPEQEIMNLSRWQVIDVVRTLSTEKKVKAGEDGDHKFSRGNRFSIAEHQERYRDDCQRLFVVQNRVLGSSEVLSSDEAESSEEEEDKDDEDFNEMGKNLENMLNEHDESSSNNFSIGNKILKIVRTFKTEDGKEFTRTELVRKPLVIETYIKVRETKDEQFIRQFATIDDQQKEEMKKERRRIQEQLRRIKRNEEKEKLGLKGNKKLSSKALAKAKKDLKLFEGISIGSVAMTEQDEEDLEKQLMENIEEEELVNVDGTKVKLSAKVLQHADKLRKRSRTGTVEHCDYLTNTNYRPAKRRRTDPLITFATYLEGIHNQLRVMDEALQFLQPVNPKRLPSYFDVIKNPMDLQTIRENIQKKKYHKREEFLSDVNQIVANSAIFNGPEDIHTQNAKKLMDLVIAKLSENEDKLMKLEKAINPLLDDNDQVALTYILDNILNEKIKSMQESWPFMKPVNKKQNKAYYEIVKNPMDLETISLKVTKNHIMEKIRIFTTKGLKILDVTRALWKNIQIILTNLEEKIKEVQRIALEQTDIDSLGAALGVEEPPKKKQEAPGGSMEARHSEEAEGSGLLEEDLQYSSEEDWEEVVEEDNSSSFTVTVDPLDQQTPHAEDQVDPLVTMNFYQDNQATAGGEEELEVDENYDPSAFLHNLGKQLPTEIKEEDEYIPPPVAAQSAEDENDFGNSTYKEEPVDIKDDLDISDSDDNDEDAIEGSPVNKQSTSHSNVPPPPPLEETPDDDTLCPFMKLSHKIDEGTASILDYDTTDCLPAATNRFKLYVNLEAKRLSEYAKVYSASSSNVSALIDKFRHFHLTKSTHKKEILHRLDSGKVFRVLKSRRIKLKRDHFFK</sequence>
<keyword evidence="8" id="KW-1185">Reference proteome</keyword>
<keyword evidence="7" id="KW-0808">Transferase</keyword>
<evidence type="ECO:0000256" key="3">
    <source>
        <dbReference type="ARBA" id="ARBA00023242"/>
    </source>
</evidence>
<evidence type="ECO:0000313" key="7">
    <source>
        <dbReference type="EMBL" id="CAF3004906.1"/>
    </source>
</evidence>
<dbReference type="InterPro" id="IPR001487">
    <property type="entry name" value="Bromodomain"/>
</dbReference>
<feature type="region of interest" description="Disordered" evidence="5">
    <location>
        <begin position="576"/>
        <end position="598"/>
    </location>
</feature>
<name>A0A7R8D2T5_LEPSM</name>
<feature type="compositionally biased region" description="Acidic residues" evidence="5">
    <location>
        <begin position="1203"/>
        <end position="1215"/>
    </location>
</feature>
<feature type="domain" description="Bromo" evidence="6">
    <location>
        <begin position="825"/>
        <end position="895"/>
    </location>
</feature>
<feature type="region of interest" description="Disordered" evidence="5">
    <location>
        <begin position="1044"/>
        <end position="1113"/>
    </location>
</feature>
<dbReference type="EC" id="2.3.1.48" evidence="7"/>
<dbReference type="InterPro" id="IPR040240">
    <property type="entry name" value="TAF1"/>
</dbReference>
<dbReference type="SMART" id="SM00297">
    <property type="entry name" value="BROMO"/>
    <property type="match status" value="2"/>
</dbReference>
<feature type="compositionally biased region" description="Polar residues" evidence="5">
    <location>
        <begin position="1220"/>
        <end position="1229"/>
    </location>
</feature>
<evidence type="ECO:0000256" key="1">
    <source>
        <dbReference type="ARBA" id="ARBA00004123"/>
    </source>
</evidence>
<evidence type="ECO:0000259" key="6">
    <source>
        <dbReference type="PROSITE" id="PS50014"/>
    </source>
</evidence>
<feature type="region of interest" description="Disordered" evidence="5">
    <location>
        <begin position="92"/>
        <end position="135"/>
    </location>
</feature>
<evidence type="ECO:0000256" key="5">
    <source>
        <dbReference type="SAM" id="MobiDB-lite"/>
    </source>
</evidence>